<evidence type="ECO:0000259" key="1">
    <source>
        <dbReference type="Pfam" id="PF00534"/>
    </source>
</evidence>
<evidence type="ECO:0000313" key="2">
    <source>
        <dbReference type="EMBL" id="GAA4914648.1"/>
    </source>
</evidence>
<dbReference type="SUPFAM" id="SSF53756">
    <property type="entry name" value="UDP-Glycosyltransferase/glycogen phosphorylase"/>
    <property type="match status" value="1"/>
</dbReference>
<dbReference type="Proteomes" id="UP001501436">
    <property type="component" value="Unassembled WGS sequence"/>
</dbReference>
<feature type="domain" description="Glycosyl transferase family 1" evidence="1">
    <location>
        <begin position="201"/>
        <end position="366"/>
    </location>
</feature>
<dbReference type="InterPro" id="IPR050194">
    <property type="entry name" value="Glycosyltransferase_grp1"/>
</dbReference>
<name>A0ABP9FSR2_9SPHI</name>
<dbReference type="Gene3D" id="3.40.50.2000">
    <property type="entry name" value="Glycogen Phosphorylase B"/>
    <property type="match status" value="2"/>
</dbReference>
<comment type="caution">
    <text evidence="2">The sequence shown here is derived from an EMBL/GenBank/DDBJ whole genome shotgun (WGS) entry which is preliminary data.</text>
</comment>
<dbReference type="PANTHER" id="PTHR45947">
    <property type="entry name" value="SULFOQUINOVOSYL TRANSFERASE SQD2"/>
    <property type="match status" value="1"/>
</dbReference>
<reference evidence="3" key="1">
    <citation type="journal article" date="2019" name="Int. J. Syst. Evol. Microbiol.">
        <title>The Global Catalogue of Microorganisms (GCM) 10K type strain sequencing project: providing services to taxonomists for standard genome sequencing and annotation.</title>
        <authorList>
            <consortium name="The Broad Institute Genomics Platform"/>
            <consortium name="The Broad Institute Genome Sequencing Center for Infectious Disease"/>
            <person name="Wu L."/>
            <person name="Ma J."/>
        </authorList>
    </citation>
    <scope>NUCLEOTIDE SEQUENCE [LARGE SCALE GENOMIC DNA]</scope>
    <source>
        <strain evidence="3">JCM 18283</strain>
    </source>
</reference>
<evidence type="ECO:0000313" key="3">
    <source>
        <dbReference type="Proteomes" id="UP001501436"/>
    </source>
</evidence>
<organism evidence="2 3">
    <name type="scientific">Mucilaginibacter defluvii</name>
    <dbReference type="NCBI Taxonomy" id="1196019"/>
    <lineage>
        <taxon>Bacteria</taxon>
        <taxon>Pseudomonadati</taxon>
        <taxon>Bacteroidota</taxon>
        <taxon>Sphingobacteriia</taxon>
        <taxon>Sphingobacteriales</taxon>
        <taxon>Sphingobacteriaceae</taxon>
        <taxon>Mucilaginibacter</taxon>
    </lineage>
</organism>
<dbReference type="EMBL" id="BAABJI010000002">
    <property type="protein sequence ID" value="GAA4914648.1"/>
    <property type="molecule type" value="Genomic_DNA"/>
</dbReference>
<dbReference type="Pfam" id="PF00534">
    <property type="entry name" value="Glycos_transf_1"/>
    <property type="match status" value="1"/>
</dbReference>
<dbReference type="PANTHER" id="PTHR45947:SF3">
    <property type="entry name" value="SULFOQUINOVOSYL TRANSFERASE SQD2"/>
    <property type="match status" value="1"/>
</dbReference>
<sequence>MNPETGGVCEAVRLLAEGLTETGFYNEIVSVDDKIYHPGSAVKQHALGPKKGPWYYSKQLLPWLLQNLTRFDMVIVHGLWLYHGYAVNKAIKQLDRNAEGILPRFMVMPHGMLDPYFQRAKGRRLKALRNVAYWALIEKNVINNADELLFTCETELLLAREPFKPYYPKRETVVGLGVQPPPAYTQAMTDAFLKKAPDLQQRSYWLFLSRINEKKGCDLMLQAYKSLAERVAATGDTSRFPQLVIAGPGVETAYGEQLENMVKQSAVLNDRVHFPGMLSGDAKWGAFYGCEAFVLPSHQENFGIAVVEALACSKPVLISDQVNIWREINKAAAAIVGPDTVDGTFNTLKKWYNLSAENKQHMSNAAIECFEQAFSTKANIERFSEVLLNNHSLSINKNKLIDQYAFIS</sequence>
<gene>
    <name evidence="2" type="ORF">GCM10023313_17550</name>
</gene>
<dbReference type="InterPro" id="IPR001296">
    <property type="entry name" value="Glyco_trans_1"/>
</dbReference>
<accession>A0ABP9FSR2</accession>
<keyword evidence="3" id="KW-1185">Reference proteome</keyword>
<proteinExistence type="predicted"/>
<protein>
    <recommendedName>
        <fullName evidence="1">Glycosyl transferase family 1 domain-containing protein</fullName>
    </recommendedName>
</protein>